<dbReference type="Proteomes" id="UP001215956">
    <property type="component" value="Unassembled WGS sequence"/>
</dbReference>
<accession>A0ABT5XC92</accession>
<reference evidence="2 3" key="1">
    <citation type="submission" date="2023-03" db="EMBL/GenBank/DDBJ databases">
        <title>Whole genome sequencing of Methanotrichaceae archaeon M04Ac.</title>
        <authorList>
            <person name="Khomyakova M.A."/>
            <person name="Merkel A.Y."/>
            <person name="Slobodkin A.I."/>
        </authorList>
    </citation>
    <scope>NUCLEOTIDE SEQUENCE [LARGE SCALE GENOMIC DNA]</scope>
    <source>
        <strain evidence="2 3">M04Ac</strain>
    </source>
</reference>
<organism evidence="2 3">
    <name type="scientific">Candidatus Methanocrinis alkalitolerans</name>
    <dbReference type="NCBI Taxonomy" id="3033395"/>
    <lineage>
        <taxon>Archaea</taxon>
        <taxon>Methanobacteriati</taxon>
        <taxon>Methanobacteriota</taxon>
        <taxon>Stenosarchaea group</taxon>
        <taxon>Methanomicrobia</taxon>
        <taxon>Methanotrichales</taxon>
        <taxon>Methanotrichaceae</taxon>
        <taxon>Methanocrinis</taxon>
    </lineage>
</organism>
<gene>
    <name evidence="2" type="ORF">P0O24_01635</name>
</gene>
<sequence>MKGNERIEGRRGDEMALEAEVGSSRGGSTNGCLGHEDVWVTTSEKAAMDYADFATNIYDIILLIIRSLIK</sequence>
<evidence type="ECO:0000256" key="1">
    <source>
        <dbReference type="SAM" id="MobiDB-lite"/>
    </source>
</evidence>
<feature type="compositionally biased region" description="Basic and acidic residues" evidence="1">
    <location>
        <begin position="1"/>
        <end position="14"/>
    </location>
</feature>
<evidence type="ECO:0000313" key="3">
    <source>
        <dbReference type="Proteomes" id="UP001215956"/>
    </source>
</evidence>
<evidence type="ECO:0000313" key="2">
    <source>
        <dbReference type="EMBL" id="MDF0592285.1"/>
    </source>
</evidence>
<dbReference type="RefSeq" id="WP_316967996.1">
    <property type="nucleotide sequence ID" value="NZ_JARFPL010000003.1"/>
</dbReference>
<dbReference type="EMBL" id="JARFPL010000003">
    <property type="protein sequence ID" value="MDF0592285.1"/>
    <property type="molecule type" value="Genomic_DNA"/>
</dbReference>
<name>A0ABT5XC92_9EURY</name>
<keyword evidence="3" id="KW-1185">Reference proteome</keyword>
<feature type="region of interest" description="Disordered" evidence="1">
    <location>
        <begin position="1"/>
        <end position="29"/>
    </location>
</feature>
<proteinExistence type="predicted"/>
<comment type="caution">
    <text evidence="2">The sequence shown here is derived from an EMBL/GenBank/DDBJ whole genome shotgun (WGS) entry which is preliminary data.</text>
</comment>
<protein>
    <submittedName>
        <fullName evidence="2">Uncharacterized protein</fullName>
    </submittedName>
</protein>